<reference evidence="4" key="1">
    <citation type="journal article" date="2019" name="Int. J. Syst. Evol. Microbiol.">
        <title>The Global Catalogue of Microorganisms (GCM) 10K type strain sequencing project: providing services to taxonomists for standard genome sequencing and annotation.</title>
        <authorList>
            <consortium name="The Broad Institute Genomics Platform"/>
            <consortium name="The Broad Institute Genome Sequencing Center for Infectious Disease"/>
            <person name="Wu L."/>
            <person name="Ma J."/>
        </authorList>
    </citation>
    <scope>NUCLEOTIDE SEQUENCE [LARGE SCALE GENOMIC DNA]</scope>
    <source>
        <strain evidence="4">CCM 7043</strain>
    </source>
</reference>
<keyword evidence="1" id="KW-0812">Transmembrane</keyword>
<keyword evidence="1" id="KW-1133">Transmembrane helix</keyword>
<feature type="transmembrane region" description="Helical" evidence="1">
    <location>
        <begin position="307"/>
        <end position="324"/>
    </location>
</feature>
<dbReference type="Pfam" id="PF04892">
    <property type="entry name" value="VanZ"/>
    <property type="match status" value="1"/>
</dbReference>
<dbReference type="PANTHER" id="PTHR36834">
    <property type="entry name" value="MEMBRANE PROTEIN-RELATED"/>
    <property type="match status" value="1"/>
</dbReference>
<protein>
    <submittedName>
        <fullName evidence="3">VanZ family protein</fullName>
    </submittedName>
</protein>
<evidence type="ECO:0000313" key="4">
    <source>
        <dbReference type="Proteomes" id="UP001597114"/>
    </source>
</evidence>
<dbReference type="PANTHER" id="PTHR36834:SF1">
    <property type="entry name" value="INTEGRAL MEMBRANE PROTEIN"/>
    <property type="match status" value="1"/>
</dbReference>
<dbReference type="RefSeq" id="WP_344717715.1">
    <property type="nucleotide sequence ID" value="NZ_BAAAUS010000001.1"/>
</dbReference>
<evidence type="ECO:0000259" key="2">
    <source>
        <dbReference type="Pfam" id="PF04892"/>
    </source>
</evidence>
<organism evidence="3 4">
    <name type="scientific">Pseudonocardia yunnanensis</name>
    <dbReference type="NCBI Taxonomy" id="58107"/>
    <lineage>
        <taxon>Bacteria</taxon>
        <taxon>Bacillati</taxon>
        <taxon>Actinomycetota</taxon>
        <taxon>Actinomycetes</taxon>
        <taxon>Pseudonocardiales</taxon>
        <taxon>Pseudonocardiaceae</taxon>
        <taxon>Pseudonocardia</taxon>
    </lineage>
</organism>
<name>A0ABW4EXL7_9PSEU</name>
<evidence type="ECO:0000256" key="1">
    <source>
        <dbReference type="SAM" id="Phobius"/>
    </source>
</evidence>
<proteinExistence type="predicted"/>
<feature type="transmembrane region" description="Helical" evidence="1">
    <location>
        <begin position="266"/>
        <end position="286"/>
    </location>
</feature>
<accession>A0ABW4EXL7</accession>
<dbReference type="InterPro" id="IPR053150">
    <property type="entry name" value="Teicoplanin_resist-assoc"/>
</dbReference>
<feature type="transmembrane region" description="Helical" evidence="1">
    <location>
        <begin position="108"/>
        <end position="127"/>
    </location>
</feature>
<comment type="caution">
    <text evidence="3">The sequence shown here is derived from an EMBL/GenBank/DDBJ whole genome shotgun (WGS) entry which is preliminary data.</text>
</comment>
<feature type="domain" description="VanZ-like" evidence="2">
    <location>
        <begin position="48"/>
        <end position="194"/>
    </location>
</feature>
<dbReference type="EMBL" id="JBHUCO010000019">
    <property type="protein sequence ID" value="MFD1519697.1"/>
    <property type="molecule type" value="Genomic_DNA"/>
</dbReference>
<feature type="transmembrane region" description="Helical" evidence="1">
    <location>
        <begin position="40"/>
        <end position="61"/>
    </location>
</feature>
<dbReference type="Proteomes" id="UP001597114">
    <property type="component" value="Unassembled WGS sequence"/>
</dbReference>
<dbReference type="InterPro" id="IPR006976">
    <property type="entry name" value="VanZ-like"/>
</dbReference>
<gene>
    <name evidence="3" type="ORF">ACFSJD_19540</name>
</gene>
<feature type="transmembrane region" description="Helical" evidence="1">
    <location>
        <begin position="6"/>
        <end position="28"/>
    </location>
</feature>
<feature type="transmembrane region" description="Helical" evidence="1">
    <location>
        <begin position="218"/>
        <end position="246"/>
    </location>
</feature>
<feature type="transmembrane region" description="Helical" evidence="1">
    <location>
        <begin position="177"/>
        <end position="197"/>
    </location>
</feature>
<feature type="transmembrane region" description="Helical" evidence="1">
    <location>
        <begin position="330"/>
        <end position="347"/>
    </location>
</feature>
<evidence type="ECO:0000313" key="3">
    <source>
        <dbReference type="EMBL" id="MFD1519697.1"/>
    </source>
</evidence>
<keyword evidence="1" id="KW-0472">Membrane</keyword>
<sequence>MSSRLLPGLLAVFGGVLLAVVLLVPFVFRSYRRRGELGIGAALLALAFLVYGLALVAYTLFPVPQIDDAWCVAHPASADPQWDPLRFLGDIAKEQRAPGVGGLVANPAVQQVLFNVALFVPLGAYLRHYLPHRLVRHRAAAVVLTGFGVSLLIECTQLTGNWFLVPCPYRLFDVDDLLANTLGTASGLLFAPLLGLLHRPDAIAAADVARPVTTRRRLLGMLVDAVSVFLLGASLVTALTVVAEYGFDVQVDEQPWGPIVNSALRAWLPAVLLLAVPSFGEGGATLGQRAVRLRRIRADGSRPGRQVVPALLCGGFGYFLLSGLGAIAPAASTLSGFLLVACLLVAWRSRSHRGLSGLASGLLVVDSRTQAAAETPAVFTSTEKEMFR</sequence>
<feature type="transmembrane region" description="Helical" evidence="1">
    <location>
        <begin position="139"/>
        <end position="165"/>
    </location>
</feature>
<keyword evidence="4" id="KW-1185">Reference proteome</keyword>